<dbReference type="InterPro" id="IPR035979">
    <property type="entry name" value="RBD_domain_sf"/>
</dbReference>
<proteinExistence type="predicted"/>
<gene>
    <name evidence="2" type="ORF">CDAUBV1_LOCUS389</name>
</gene>
<feature type="compositionally biased region" description="Polar residues" evidence="1">
    <location>
        <begin position="488"/>
        <end position="497"/>
    </location>
</feature>
<dbReference type="EMBL" id="CAXLJL010000002">
    <property type="protein sequence ID" value="CAL5129479.1"/>
    <property type="molecule type" value="Genomic_DNA"/>
</dbReference>
<feature type="compositionally biased region" description="Low complexity" evidence="1">
    <location>
        <begin position="423"/>
        <end position="433"/>
    </location>
</feature>
<feature type="compositionally biased region" description="Low complexity" evidence="1">
    <location>
        <begin position="238"/>
        <end position="258"/>
    </location>
</feature>
<feature type="compositionally biased region" description="Low complexity" evidence="1">
    <location>
        <begin position="296"/>
        <end position="313"/>
    </location>
</feature>
<evidence type="ECO:0000313" key="2">
    <source>
        <dbReference type="EMBL" id="CAL5129479.1"/>
    </source>
</evidence>
<sequence>MFRRQPFDKVNPRNVLPSRHTLFIRGLPGSTDVGRVKEFFSVETNSKCSVDFFSTSDDKKRFSVAIRFKSHEMAKEMLLKYNNKPLLGYPVEMSWFKDLKKARAKMFEEQRQNGGRQFQRGNFRTNLRSGNDRRGIATSPDNSFDNSRRMRTGSSSSGGAAGYRGNAGRSRTSQSRSRSFTGSSSRSGSNSPQSRDRSHSQSRQILTQNSDDMMRGGMRGFSARQSGTFNEQAPRNQSCRSVSGSSSSTRSSPAMRNSTRASLDQKTQGMRYAHGRTGPSPLNYGHNSRRGQNIPASPASNSQSFSQFSNAPAPDVGGSSLVSGLIQLKRRQADPLANRHARRPSGDSSSSGGSPNSLRRARDNPSFNVMRQAGLGKRLHSLSPPLTNSSQQIYKQRKEEFSPNQNDEFEYSRRKKSKPVVLSPNSQSPSPRRNLYKLDSGNNERGISDSRRTPSLDRSASSAGKSRNEAVRGHRKSVEQPNRLPDSPANSPSNEIGRQTDVDHSAPRARSPLQPQWRSPDDADDRAEGKGWSHRAHHDAAAYPQRSKRNGSADEQSSGSESPGAPQPISKSTKINASEGQKNKESSAKRRARPKSGSSCGEGEKEATPTEGPDPIELIRQRKETLAQDYQRDCEAFTTVVRTLISTSFERFLQWDTSWRMKSGDFLNLSRMVIMCIDGIKGHCC</sequence>
<evidence type="ECO:0000256" key="1">
    <source>
        <dbReference type="SAM" id="MobiDB-lite"/>
    </source>
</evidence>
<feature type="region of interest" description="Disordered" evidence="1">
    <location>
        <begin position="107"/>
        <end position="313"/>
    </location>
</feature>
<feature type="compositionally biased region" description="Basic and acidic residues" evidence="1">
    <location>
        <begin position="446"/>
        <end position="455"/>
    </location>
</feature>
<feature type="region of interest" description="Disordered" evidence="1">
    <location>
        <begin position="332"/>
        <end position="616"/>
    </location>
</feature>
<feature type="compositionally biased region" description="Low complexity" evidence="1">
    <location>
        <begin position="152"/>
        <end position="193"/>
    </location>
</feature>
<dbReference type="Gene3D" id="3.30.70.330">
    <property type="match status" value="1"/>
</dbReference>
<feature type="compositionally biased region" description="Low complexity" evidence="1">
    <location>
        <begin position="112"/>
        <end position="124"/>
    </location>
</feature>
<feature type="compositionally biased region" description="Polar residues" evidence="1">
    <location>
        <begin position="456"/>
        <end position="465"/>
    </location>
</feature>
<dbReference type="Proteomes" id="UP001497525">
    <property type="component" value="Unassembled WGS sequence"/>
</dbReference>
<feature type="compositionally biased region" description="Polar residues" evidence="1">
    <location>
        <begin position="384"/>
        <end position="394"/>
    </location>
</feature>
<feature type="compositionally biased region" description="Basic and acidic residues" evidence="1">
    <location>
        <begin position="466"/>
        <end position="478"/>
    </location>
</feature>
<feature type="compositionally biased region" description="Polar residues" evidence="1">
    <location>
        <begin position="259"/>
        <end position="268"/>
    </location>
</feature>
<organism evidence="2 3">
    <name type="scientific">Calicophoron daubneyi</name>
    <name type="common">Rumen fluke</name>
    <name type="synonym">Paramphistomum daubneyi</name>
    <dbReference type="NCBI Taxonomy" id="300641"/>
    <lineage>
        <taxon>Eukaryota</taxon>
        <taxon>Metazoa</taxon>
        <taxon>Spiralia</taxon>
        <taxon>Lophotrochozoa</taxon>
        <taxon>Platyhelminthes</taxon>
        <taxon>Trematoda</taxon>
        <taxon>Digenea</taxon>
        <taxon>Plagiorchiida</taxon>
        <taxon>Pronocephalata</taxon>
        <taxon>Paramphistomoidea</taxon>
        <taxon>Paramphistomidae</taxon>
        <taxon>Calicophoron</taxon>
    </lineage>
</organism>
<evidence type="ECO:0008006" key="4">
    <source>
        <dbReference type="Google" id="ProtNLM"/>
    </source>
</evidence>
<accession>A0AAV2T0E1</accession>
<reference evidence="2" key="1">
    <citation type="submission" date="2024-06" db="EMBL/GenBank/DDBJ databases">
        <authorList>
            <person name="Liu X."/>
            <person name="Lenzi L."/>
            <person name="Haldenby T S."/>
            <person name="Uol C."/>
        </authorList>
    </citation>
    <scope>NUCLEOTIDE SEQUENCE</scope>
</reference>
<feature type="compositionally biased region" description="Polar residues" evidence="1">
    <location>
        <begin position="223"/>
        <end position="237"/>
    </location>
</feature>
<feature type="compositionally biased region" description="Polar residues" evidence="1">
    <location>
        <begin position="569"/>
        <end position="580"/>
    </location>
</feature>
<dbReference type="AlphaFoldDB" id="A0AAV2T0E1"/>
<dbReference type="CDD" id="cd00590">
    <property type="entry name" value="RRM_SF"/>
    <property type="match status" value="1"/>
</dbReference>
<evidence type="ECO:0000313" key="3">
    <source>
        <dbReference type="Proteomes" id="UP001497525"/>
    </source>
</evidence>
<dbReference type="GO" id="GO:0003676">
    <property type="term" value="F:nucleic acid binding"/>
    <property type="evidence" value="ECO:0007669"/>
    <property type="project" value="InterPro"/>
</dbReference>
<dbReference type="InterPro" id="IPR012677">
    <property type="entry name" value="Nucleotide-bd_a/b_plait_sf"/>
</dbReference>
<comment type="caution">
    <text evidence="2">The sequence shown here is derived from an EMBL/GenBank/DDBJ whole genome shotgun (WGS) entry which is preliminary data.</text>
</comment>
<name>A0AAV2T0E1_CALDB</name>
<protein>
    <recommendedName>
        <fullName evidence="4">RRM domain-containing protein</fullName>
    </recommendedName>
</protein>
<dbReference type="SUPFAM" id="SSF54928">
    <property type="entry name" value="RNA-binding domain, RBD"/>
    <property type="match status" value="1"/>
</dbReference>